<dbReference type="InterPro" id="IPR050201">
    <property type="entry name" value="Bacterial_glucokinase"/>
</dbReference>
<dbReference type="GO" id="GO:0006096">
    <property type="term" value="P:glycolytic process"/>
    <property type="evidence" value="ECO:0007669"/>
    <property type="project" value="InterPro"/>
</dbReference>
<dbReference type="PANTHER" id="PTHR47690:SF1">
    <property type="entry name" value="GLUCOKINASE"/>
    <property type="match status" value="1"/>
</dbReference>
<dbReference type="GO" id="GO:0005829">
    <property type="term" value="C:cytosol"/>
    <property type="evidence" value="ECO:0007669"/>
    <property type="project" value="TreeGrafter"/>
</dbReference>
<protein>
    <submittedName>
        <fullName evidence="4">Glucokinase</fullName>
        <ecNumber evidence="4">2.7.1.2</ecNumber>
    </submittedName>
</protein>
<dbReference type="CDD" id="cd24008">
    <property type="entry name" value="ASKHA_NBD_GLK"/>
    <property type="match status" value="1"/>
</dbReference>
<evidence type="ECO:0000313" key="4">
    <source>
        <dbReference type="EMBL" id="MBB6228090.1"/>
    </source>
</evidence>
<dbReference type="InterPro" id="IPR043129">
    <property type="entry name" value="ATPase_NBD"/>
</dbReference>
<comment type="similarity">
    <text evidence="3">Belongs to the bacterial glucokinase family.</text>
</comment>
<dbReference type="AlphaFoldDB" id="A0A841L6P1"/>
<dbReference type="PANTHER" id="PTHR47690">
    <property type="entry name" value="GLUCOKINASE"/>
    <property type="match status" value="1"/>
</dbReference>
<name>A0A841L6P1_9SPHN</name>
<comment type="caution">
    <text evidence="4">The sequence shown here is derived from an EMBL/GenBank/DDBJ whole genome shotgun (WGS) entry which is preliminary data.</text>
</comment>
<dbReference type="GO" id="GO:0005524">
    <property type="term" value="F:ATP binding"/>
    <property type="evidence" value="ECO:0007669"/>
    <property type="project" value="InterPro"/>
</dbReference>
<dbReference type="Proteomes" id="UP000538147">
    <property type="component" value="Unassembled WGS sequence"/>
</dbReference>
<keyword evidence="5" id="KW-1185">Reference proteome</keyword>
<dbReference type="Gene3D" id="3.40.367.20">
    <property type="match status" value="1"/>
</dbReference>
<dbReference type="Gene3D" id="3.30.420.40">
    <property type="match status" value="1"/>
</dbReference>
<dbReference type="RefSeq" id="WP_243452830.1">
    <property type="nucleotide sequence ID" value="NZ_JACIIV010000015.1"/>
</dbReference>
<dbReference type="EC" id="2.7.1.2" evidence="4"/>
<dbReference type="SUPFAM" id="SSF53067">
    <property type="entry name" value="Actin-like ATPase domain"/>
    <property type="match status" value="1"/>
</dbReference>
<dbReference type="Pfam" id="PF02685">
    <property type="entry name" value="Glucokinase"/>
    <property type="match status" value="1"/>
</dbReference>
<dbReference type="EMBL" id="JACIIV010000015">
    <property type="protein sequence ID" value="MBB6228090.1"/>
    <property type="molecule type" value="Genomic_DNA"/>
</dbReference>
<evidence type="ECO:0000313" key="5">
    <source>
        <dbReference type="Proteomes" id="UP000538147"/>
    </source>
</evidence>
<keyword evidence="1 4" id="KW-0808">Transferase</keyword>
<dbReference type="GO" id="GO:0005536">
    <property type="term" value="F:D-glucose binding"/>
    <property type="evidence" value="ECO:0007669"/>
    <property type="project" value="InterPro"/>
</dbReference>
<evidence type="ECO:0000256" key="1">
    <source>
        <dbReference type="ARBA" id="ARBA00022679"/>
    </source>
</evidence>
<dbReference type="InterPro" id="IPR003836">
    <property type="entry name" value="Glucokinase"/>
</dbReference>
<evidence type="ECO:0000256" key="3">
    <source>
        <dbReference type="RuleBase" id="RU004046"/>
    </source>
</evidence>
<reference evidence="4 5" key="1">
    <citation type="submission" date="2020-08" db="EMBL/GenBank/DDBJ databases">
        <title>Genomic Encyclopedia of Type Strains, Phase IV (KMG-IV): sequencing the most valuable type-strain genomes for metagenomic binning, comparative biology and taxonomic classification.</title>
        <authorList>
            <person name="Goeker M."/>
        </authorList>
    </citation>
    <scope>NUCLEOTIDE SEQUENCE [LARGE SCALE GENOMIC DNA]</scope>
    <source>
        <strain evidence="4 5">DSM 102189</strain>
    </source>
</reference>
<organism evidence="4 5">
    <name type="scientific">Polymorphobacter multimanifer</name>
    <dbReference type="NCBI Taxonomy" id="1070431"/>
    <lineage>
        <taxon>Bacteria</taxon>
        <taxon>Pseudomonadati</taxon>
        <taxon>Pseudomonadota</taxon>
        <taxon>Alphaproteobacteria</taxon>
        <taxon>Sphingomonadales</taxon>
        <taxon>Sphingosinicellaceae</taxon>
        <taxon>Polymorphobacter</taxon>
    </lineage>
</organism>
<proteinExistence type="inferred from homology"/>
<evidence type="ECO:0000256" key="2">
    <source>
        <dbReference type="ARBA" id="ARBA00022777"/>
    </source>
</evidence>
<keyword evidence="2 4" id="KW-0418">Kinase</keyword>
<sequence>MRMGAGEGGREIVAVDIGGTHARFAIATISAGRVLVLRDEHRFKCADDPGFAASWARYAGVIGRPLPSAAAIAVAGPVSGETIELVNNPWVLQRSCLAAEIGVRTVHLINDFAAVAHAVAQAPADRFQPICGPDRDLPPDGCISVIGPGTGLGVACLAQWPGRYEILVSEGGHSSFAVRDDEDAALASQLRRHFGRVSAERVVSGPGLRHIFRALAPDAASGDVPDDAALWQRAIAGHDTRHARALDRFCLCLGAFAGDMALVQGAAGVVLAGSLANRLLGHGALASFSRGFIDKGRFSAAMADMPVRLLTDAEPGLFGAAAAFASLHQAG</sequence>
<gene>
    <name evidence="4" type="ORF">FHS79_002275</name>
</gene>
<dbReference type="GO" id="GO:0004340">
    <property type="term" value="F:glucokinase activity"/>
    <property type="evidence" value="ECO:0007669"/>
    <property type="project" value="UniProtKB-EC"/>
</dbReference>
<accession>A0A841L6P1</accession>